<dbReference type="EMBL" id="WKKF01000008">
    <property type="protein sequence ID" value="MRX56120.1"/>
    <property type="molecule type" value="Genomic_DNA"/>
</dbReference>
<comment type="subcellular location">
    <subcellularLocation>
        <location evidence="4">Cell membrane</location>
    </subcellularLocation>
    <subcellularLocation>
        <location evidence="1">Membrane</location>
        <topology evidence="1">Multi-pass membrane protein</topology>
    </subcellularLocation>
</comment>
<dbReference type="GO" id="GO:0005886">
    <property type="term" value="C:plasma membrane"/>
    <property type="evidence" value="ECO:0007669"/>
    <property type="project" value="UniProtKB-SubCell"/>
</dbReference>
<keyword evidence="5" id="KW-0812">Transmembrane</keyword>
<dbReference type="RefSeq" id="WP_070874430.1">
    <property type="nucleotide sequence ID" value="NZ_CAJGAA010000005.1"/>
</dbReference>
<dbReference type="InterPro" id="IPR004995">
    <property type="entry name" value="Spore_Ger"/>
</dbReference>
<evidence type="ECO:0000256" key="4">
    <source>
        <dbReference type="PIRNR" id="PIRNR005690"/>
    </source>
</evidence>
<evidence type="ECO:0000256" key="3">
    <source>
        <dbReference type="ARBA" id="ARBA00023136"/>
    </source>
</evidence>
<keyword evidence="5" id="KW-1133">Transmembrane helix</keyword>
<evidence type="ECO:0000313" key="6">
    <source>
        <dbReference type="EMBL" id="MRX56120.1"/>
    </source>
</evidence>
<dbReference type="GO" id="GO:0009847">
    <property type="term" value="P:spore germination"/>
    <property type="evidence" value="ECO:0007669"/>
    <property type="project" value="UniProtKB-UniRule"/>
</dbReference>
<comment type="similarity">
    <text evidence="2 4">Belongs to the GerABKA family.</text>
</comment>
<name>A0A6I2MCX0_9BACI</name>
<evidence type="ECO:0000313" key="7">
    <source>
        <dbReference type="Proteomes" id="UP000441585"/>
    </source>
</evidence>
<dbReference type="Pfam" id="PF03323">
    <property type="entry name" value="GerA"/>
    <property type="match status" value="1"/>
</dbReference>
<feature type="transmembrane region" description="Helical" evidence="5">
    <location>
        <begin position="381"/>
        <end position="400"/>
    </location>
</feature>
<sequence length="492" mass="55073">MTINETEAKSIDLNEFLSSFQNNMDVVIKQRLFSDISSHSYTILFCKGLTDVQIMEETFLPFLTSIIQKGEALDCKSFRNRFVVSKLALTNQNMQMIERSLFSGNVLLINENENYVYSIELSNTPKRTPEESNTEISIRGARDGFIEDLETNFALIRKRFKSSSLHSKSYTIGRRSQTSVSLLYVYDIIDQDLVKRVDQRLSKLDIDVLVSSSDLEESLSDSYFSIFPLLDNTGRPDYAIQSLVQGHFIIIVDGSPTVLIGPASLKITLKSPEDANASFYMVTFERLLRFTGLFTTISLPGLWVALTTFHQDQLPYPLLATLTLSRTGLPLSLPLEMMIMVVLFELFKEAGARLPRAVGQTVAVLGGLIVGDAAIRAGLTSPTTLVVVAITMIASYTFVNQSLSGNLLFLRVYTLLMCGMFGLFGFFISMLSIFLLLGSLRSFDYPYLSSFAAPNIPDLLKSFLKLPFPLMKQRDKSMFTQDSSRQGGNNDH</sequence>
<dbReference type="Proteomes" id="UP000441585">
    <property type="component" value="Unassembled WGS sequence"/>
</dbReference>
<dbReference type="AlphaFoldDB" id="A0A6I2MCX0"/>
<dbReference type="InterPro" id="IPR050768">
    <property type="entry name" value="UPF0353/GerABKA_families"/>
</dbReference>
<gene>
    <name evidence="6" type="ORF">GJU41_19360</name>
</gene>
<evidence type="ECO:0000256" key="1">
    <source>
        <dbReference type="ARBA" id="ARBA00004141"/>
    </source>
</evidence>
<evidence type="ECO:0000256" key="2">
    <source>
        <dbReference type="ARBA" id="ARBA00005278"/>
    </source>
</evidence>
<organism evidence="6 7">
    <name type="scientific">Metabacillus idriensis</name>
    <dbReference type="NCBI Taxonomy" id="324768"/>
    <lineage>
        <taxon>Bacteria</taxon>
        <taxon>Bacillati</taxon>
        <taxon>Bacillota</taxon>
        <taxon>Bacilli</taxon>
        <taxon>Bacillales</taxon>
        <taxon>Bacillaceae</taxon>
        <taxon>Metabacillus</taxon>
    </lineage>
</organism>
<proteinExistence type="inferred from homology"/>
<dbReference type="PIRSF" id="PIRSF005690">
    <property type="entry name" value="GerBA"/>
    <property type="match status" value="1"/>
</dbReference>
<reference evidence="6 7" key="1">
    <citation type="submission" date="2019-11" db="EMBL/GenBank/DDBJ databases">
        <title>Bacillus idriensis genome.</title>
        <authorList>
            <person name="Konopka E.N."/>
            <person name="Newman J.D."/>
        </authorList>
    </citation>
    <scope>NUCLEOTIDE SEQUENCE [LARGE SCALE GENOMIC DNA]</scope>
    <source>
        <strain evidence="6 7">DSM 19097</strain>
    </source>
</reference>
<accession>A0A6I2MCX0</accession>
<dbReference type="PANTHER" id="PTHR22550">
    <property type="entry name" value="SPORE GERMINATION PROTEIN"/>
    <property type="match status" value="1"/>
</dbReference>
<dbReference type="PANTHER" id="PTHR22550:SF5">
    <property type="entry name" value="LEUCINE ZIPPER PROTEIN 4"/>
    <property type="match status" value="1"/>
</dbReference>
<protein>
    <submittedName>
        <fullName evidence="6">Spore germination protein</fullName>
    </submittedName>
</protein>
<keyword evidence="7" id="KW-1185">Reference proteome</keyword>
<comment type="caution">
    <text evidence="6">The sequence shown here is derived from an EMBL/GenBank/DDBJ whole genome shotgun (WGS) entry which is preliminary data.</text>
</comment>
<feature type="transmembrane region" description="Helical" evidence="5">
    <location>
        <begin position="412"/>
        <end position="437"/>
    </location>
</feature>
<feature type="transmembrane region" description="Helical" evidence="5">
    <location>
        <begin position="287"/>
        <end position="309"/>
    </location>
</feature>
<evidence type="ECO:0000256" key="5">
    <source>
        <dbReference type="SAM" id="Phobius"/>
    </source>
</evidence>
<keyword evidence="3 4" id="KW-0472">Membrane</keyword>